<dbReference type="EMBL" id="PSNW01000009">
    <property type="protein sequence ID" value="PPE73008.1"/>
    <property type="molecule type" value="Genomic_DNA"/>
</dbReference>
<sequence length="238" mass="23729">MAASTPALAQVESASAAAAFKGVASPSLQVPTAFGASWGGVGFGVYGQTCDCNNDDADGSFGVAVGLGDADKYVGLEVAAASSSLFGDKGSGDSFGEVGAFGLKLHTNLPGDASFAVGVTGTGRWGDNNPNRSSVYAAAAKFFDLGPVASIVNIGIGDGIFNEPGDTGANLFGSVGVYFTPQIALIAEHTGRFTNAGVSFAPFKAFPLTVTVGGTNLGERYGADAEVAVAVGYGINFK</sequence>
<proteinExistence type="predicted"/>
<dbReference type="OrthoDB" id="7059816at2"/>
<accession>A0A2S5TDS7</accession>
<keyword evidence="2" id="KW-1185">Reference proteome</keyword>
<organism evidence="1 2">
    <name type="scientific">Solimonas fluminis</name>
    <dbReference type="NCBI Taxonomy" id="2086571"/>
    <lineage>
        <taxon>Bacteria</taxon>
        <taxon>Pseudomonadati</taxon>
        <taxon>Pseudomonadota</taxon>
        <taxon>Gammaproteobacteria</taxon>
        <taxon>Nevskiales</taxon>
        <taxon>Nevskiaceae</taxon>
        <taxon>Solimonas</taxon>
    </lineage>
</organism>
<reference evidence="1 2" key="1">
    <citation type="submission" date="2018-02" db="EMBL/GenBank/DDBJ databases">
        <title>Genome sequencing of Solimonas sp. HR-BB.</title>
        <authorList>
            <person name="Lee Y."/>
            <person name="Jeon C.O."/>
        </authorList>
    </citation>
    <scope>NUCLEOTIDE SEQUENCE [LARGE SCALE GENOMIC DNA]</scope>
    <source>
        <strain evidence="1 2">HR-BB</strain>
    </source>
</reference>
<comment type="caution">
    <text evidence="1">The sequence shown here is derived from an EMBL/GenBank/DDBJ whole genome shotgun (WGS) entry which is preliminary data.</text>
</comment>
<dbReference type="AlphaFoldDB" id="A0A2S5TDS7"/>
<dbReference type="Proteomes" id="UP000238220">
    <property type="component" value="Unassembled WGS sequence"/>
</dbReference>
<evidence type="ECO:0000313" key="2">
    <source>
        <dbReference type="Proteomes" id="UP000238220"/>
    </source>
</evidence>
<evidence type="ECO:0008006" key="3">
    <source>
        <dbReference type="Google" id="ProtNLM"/>
    </source>
</evidence>
<gene>
    <name evidence="1" type="ORF">C3942_15805</name>
</gene>
<evidence type="ECO:0000313" key="1">
    <source>
        <dbReference type="EMBL" id="PPE73008.1"/>
    </source>
</evidence>
<name>A0A2S5TDS7_9GAMM</name>
<protein>
    <recommendedName>
        <fullName evidence="3">Porin</fullName>
    </recommendedName>
</protein>